<feature type="transmembrane region" description="Helical" evidence="1">
    <location>
        <begin position="194"/>
        <end position="211"/>
    </location>
</feature>
<feature type="chain" id="PRO_5020740995" description="DUF8020 domain-containing protein" evidence="2">
    <location>
        <begin position="35"/>
        <end position="220"/>
    </location>
</feature>
<evidence type="ECO:0000256" key="1">
    <source>
        <dbReference type="SAM" id="Phobius"/>
    </source>
</evidence>
<keyword evidence="1" id="KW-0472">Membrane</keyword>
<comment type="caution">
    <text evidence="4">The sequence shown here is derived from an EMBL/GenBank/DDBJ whole genome shotgun (WGS) entry which is preliminary data.</text>
</comment>
<keyword evidence="1" id="KW-1133">Transmembrane helix</keyword>
<keyword evidence="2" id="KW-0732">Signal</keyword>
<keyword evidence="5" id="KW-1185">Reference proteome</keyword>
<organism evidence="4 5">
    <name type="scientific">Nocardia alba</name>
    <dbReference type="NCBI Taxonomy" id="225051"/>
    <lineage>
        <taxon>Bacteria</taxon>
        <taxon>Bacillati</taxon>
        <taxon>Actinomycetota</taxon>
        <taxon>Actinomycetes</taxon>
        <taxon>Mycobacteriales</taxon>
        <taxon>Nocardiaceae</taxon>
        <taxon>Nocardia</taxon>
    </lineage>
</organism>
<feature type="transmembrane region" description="Helical" evidence="1">
    <location>
        <begin position="165"/>
        <end position="187"/>
    </location>
</feature>
<name>A0A4R1FIQ4_9NOCA</name>
<dbReference type="InterPro" id="IPR058333">
    <property type="entry name" value="DUF8020"/>
</dbReference>
<protein>
    <recommendedName>
        <fullName evidence="3">DUF8020 domain-containing protein</fullName>
    </recommendedName>
</protein>
<dbReference type="EMBL" id="SMFR01000004">
    <property type="protein sequence ID" value="TCJ94223.1"/>
    <property type="molecule type" value="Genomic_DNA"/>
</dbReference>
<evidence type="ECO:0000259" key="3">
    <source>
        <dbReference type="Pfam" id="PF26059"/>
    </source>
</evidence>
<keyword evidence="1" id="KW-0812">Transmembrane</keyword>
<feature type="domain" description="DUF8020" evidence="3">
    <location>
        <begin position="57"/>
        <end position="131"/>
    </location>
</feature>
<accession>A0A4R1FIQ4</accession>
<dbReference type="Pfam" id="PF26059">
    <property type="entry name" value="DUF8020"/>
    <property type="match status" value="1"/>
</dbReference>
<evidence type="ECO:0000256" key="2">
    <source>
        <dbReference type="SAM" id="SignalP"/>
    </source>
</evidence>
<sequence>MFTHTITRIGRRAVFAALPLAVAASLVTTGTAVADVTVERQGEIATALGSEGVSDGVGYKTTVSPDLRTISATVDNGRFVLSADSTNVAVISATGAKISELPLTLATTDGNNVALASVVSEDGRTLQIAPQLSAATTGELKNIATNPDAANHDPVQNGAAAGATIGFLTAAILCIPALAAFIVGYFFCALTSGLTYALTGAVLGAVIGLVIPESIPQVLS</sequence>
<reference evidence="4 5" key="1">
    <citation type="submission" date="2019-03" db="EMBL/GenBank/DDBJ databases">
        <title>Genomic Encyclopedia of Type Strains, Phase IV (KMG-IV): sequencing the most valuable type-strain genomes for metagenomic binning, comparative biology and taxonomic classification.</title>
        <authorList>
            <person name="Goeker M."/>
        </authorList>
    </citation>
    <scope>NUCLEOTIDE SEQUENCE [LARGE SCALE GENOMIC DNA]</scope>
    <source>
        <strain evidence="4 5">DSM 44684</strain>
    </source>
</reference>
<dbReference type="RefSeq" id="WP_067448394.1">
    <property type="nucleotide sequence ID" value="NZ_SMFR01000004.1"/>
</dbReference>
<feature type="signal peptide" evidence="2">
    <location>
        <begin position="1"/>
        <end position="34"/>
    </location>
</feature>
<dbReference type="STRING" id="1210063.GCA_001612665_01908"/>
<evidence type="ECO:0000313" key="4">
    <source>
        <dbReference type="EMBL" id="TCJ94223.1"/>
    </source>
</evidence>
<proteinExistence type="predicted"/>
<dbReference type="Proteomes" id="UP000294856">
    <property type="component" value="Unassembled WGS sequence"/>
</dbReference>
<gene>
    <name evidence="4" type="ORF">DFR71_4820</name>
</gene>
<evidence type="ECO:0000313" key="5">
    <source>
        <dbReference type="Proteomes" id="UP000294856"/>
    </source>
</evidence>
<dbReference type="AlphaFoldDB" id="A0A4R1FIQ4"/>
<dbReference type="OrthoDB" id="4570352at2"/>